<sequence>MSVSSGEYWLISAPGEKGANDAWDKLNRSTSNLSVNSKFNIPDLKVGSIRSTKTLLIAHKRIFCIQMNEILIANNKVGTLDQLVGLSDDLAKLDTTAEG</sequence>
<reference evidence="6 7" key="1">
    <citation type="submission" date="2018-11" db="EMBL/GenBank/DDBJ databases">
        <authorList>
            <consortium name="Pathogen Informatics"/>
        </authorList>
    </citation>
    <scope>NUCLEOTIDE SEQUENCE [LARGE SCALE GENOMIC DNA]</scope>
</reference>
<evidence type="ECO:0000256" key="3">
    <source>
        <dbReference type="ARBA" id="ARBA00022781"/>
    </source>
</evidence>
<evidence type="ECO:0000256" key="2">
    <source>
        <dbReference type="ARBA" id="ARBA00022448"/>
    </source>
</evidence>
<dbReference type="EMBL" id="UYYB01018911">
    <property type="protein sequence ID" value="VDM71125.1"/>
    <property type="molecule type" value="Genomic_DNA"/>
</dbReference>
<dbReference type="Proteomes" id="UP000270094">
    <property type="component" value="Unassembled WGS sequence"/>
</dbReference>
<comment type="similarity">
    <text evidence="1 5">Belongs to the V-ATPase C subunit family.</text>
</comment>
<evidence type="ECO:0000313" key="6">
    <source>
        <dbReference type="EMBL" id="VDM71125.1"/>
    </source>
</evidence>
<dbReference type="OrthoDB" id="6605928at2759"/>
<evidence type="ECO:0000313" key="7">
    <source>
        <dbReference type="Proteomes" id="UP000270094"/>
    </source>
</evidence>
<gene>
    <name evidence="6" type="ORF">SVUK_LOCUS6123</name>
</gene>
<dbReference type="AlphaFoldDB" id="A0A3P7KJN5"/>
<dbReference type="GO" id="GO:0000221">
    <property type="term" value="C:vacuolar proton-transporting V-type ATPase, V1 domain"/>
    <property type="evidence" value="ECO:0007669"/>
    <property type="project" value="TreeGrafter"/>
</dbReference>
<comment type="function">
    <text evidence="5">Subunit of the V1 complex of vacuolar(H+)-ATPase (V-ATPase), a multisubunit enzyme composed of a peripheral complex (V1) that hydrolyzes ATP and a membrane integral complex (V0) that translocates protons. V-ATPase is responsible for acidifying and maintaining the pH of intracellular compartments and in some cell types, is targeted to the plasma membrane, where it is responsible for acidifying the extracellular environment. Subunit C is necessary for the assembly of the catalytic sector of the enzyme and is likely to have a specific function in its catalytic activity.</text>
</comment>
<organism evidence="6 7">
    <name type="scientific">Strongylus vulgaris</name>
    <name type="common">Blood worm</name>
    <dbReference type="NCBI Taxonomy" id="40348"/>
    <lineage>
        <taxon>Eukaryota</taxon>
        <taxon>Metazoa</taxon>
        <taxon>Ecdysozoa</taxon>
        <taxon>Nematoda</taxon>
        <taxon>Chromadorea</taxon>
        <taxon>Rhabditida</taxon>
        <taxon>Rhabditina</taxon>
        <taxon>Rhabditomorpha</taxon>
        <taxon>Strongyloidea</taxon>
        <taxon>Strongylidae</taxon>
        <taxon>Strongylus</taxon>
    </lineage>
</organism>
<evidence type="ECO:0000256" key="1">
    <source>
        <dbReference type="ARBA" id="ARBA00006138"/>
    </source>
</evidence>
<accession>A0A3P7KJN5</accession>
<dbReference type="GO" id="GO:0005765">
    <property type="term" value="C:lysosomal membrane"/>
    <property type="evidence" value="ECO:0007669"/>
    <property type="project" value="TreeGrafter"/>
</dbReference>
<dbReference type="InterPro" id="IPR036132">
    <property type="entry name" value="Vac_ATP_synth_c_sf"/>
</dbReference>
<proteinExistence type="inferred from homology"/>
<protein>
    <recommendedName>
        <fullName evidence="5">V-type proton ATPase subunit C</fullName>
    </recommendedName>
</protein>
<keyword evidence="3 5" id="KW-0375">Hydrogen ion transport</keyword>
<comment type="subunit">
    <text evidence="5">V-ATPase is a heteromultimeric enzyme made up of two complexes: the ATP-hydrolytic V1 complex and the proton translocation V0 complex. The V1 complex consists of three catalytic AB heterodimers that form a heterohexamer, three peripheral stalks each consisting of EG heterodimers, one central rotor including subunits D and F, and the regulatory subunits C and H. The proton translocation complex V0 consists of the proton transport subunit a, a ring of proteolipid subunits c9c'', rotary subunit d, subunits e and f, and two accessory subunits.</text>
</comment>
<keyword evidence="7" id="KW-1185">Reference proteome</keyword>
<dbReference type="Gene3D" id="1.20.1460.10">
    <property type="entry name" value="subunit c (vma5p) of the yeast v-atpase, domain 2"/>
    <property type="match status" value="1"/>
</dbReference>
<dbReference type="PANTHER" id="PTHR10137">
    <property type="entry name" value="V-TYPE PROTON ATPASE SUBUNIT C"/>
    <property type="match status" value="1"/>
</dbReference>
<dbReference type="InterPro" id="IPR004907">
    <property type="entry name" value="ATPase_V1-cplx_csu"/>
</dbReference>
<evidence type="ECO:0000256" key="4">
    <source>
        <dbReference type="ARBA" id="ARBA00023065"/>
    </source>
</evidence>
<keyword evidence="4 5" id="KW-0406">Ion transport</keyword>
<dbReference type="PANTHER" id="PTHR10137:SF0">
    <property type="entry name" value="V-TYPE PROTON ATPASE SUBUNIT C"/>
    <property type="match status" value="1"/>
</dbReference>
<keyword evidence="2 5" id="KW-0813">Transport</keyword>
<dbReference type="Pfam" id="PF03223">
    <property type="entry name" value="V-ATPase_C"/>
    <property type="match status" value="2"/>
</dbReference>
<name>A0A3P7KJN5_STRVU</name>
<dbReference type="SUPFAM" id="SSF118203">
    <property type="entry name" value="Vacuolar ATP synthase subunit C"/>
    <property type="match status" value="2"/>
</dbReference>
<dbReference type="GO" id="GO:0046961">
    <property type="term" value="F:proton-transporting ATPase activity, rotational mechanism"/>
    <property type="evidence" value="ECO:0007669"/>
    <property type="project" value="InterPro"/>
</dbReference>
<evidence type="ECO:0000256" key="5">
    <source>
        <dbReference type="RuleBase" id="RU364010"/>
    </source>
</evidence>